<evidence type="ECO:0000256" key="5">
    <source>
        <dbReference type="ARBA" id="ARBA00022723"/>
    </source>
</evidence>
<dbReference type="Pfam" id="PF06463">
    <property type="entry name" value="Mob_synth_C"/>
    <property type="match status" value="1"/>
</dbReference>
<dbReference type="InterPro" id="IPR013785">
    <property type="entry name" value="Aldolase_TIM"/>
</dbReference>
<dbReference type="SUPFAM" id="SSF102114">
    <property type="entry name" value="Radical SAM enzymes"/>
    <property type="match status" value="1"/>
</dbReference>
<protein>
    <recommendedName>
        <fullName evidence="2">GTP 3',8-cyclase</fullName>
        <ecNumber evidence="2">4.1.99.22</ecNumber>
    </recommendedName>
</protein>
<name>A0A662DFE7_UNCAE</name>
<dbReference type="InterPro" id="IPR006638">
    <property type="entry name" value="Elp3/MiaA/NifB-like_rSAM"/>
</dbReference>
<gene>
    <name evidence="14" type="primary">moaA</name>
    <name evidence="14" type="ORF">DRI96_03850</name>
</gene>
<dbReference type="InterPro" id="IPR040064">
    <property type="entry name" value="MoaA-like"/>
</dbReference>
<comment type="caution">
    <text evidence="14">The sequence shown here is derived from an EMBL/GenBank/DDBJ whole genome shotgun (WGS) entry which is preliminary data.</text>
</comment>
<dbReference type="PANTHER" id="PTHR22960:SF0">
    <property type="entry name" value="MOLYBDENUM COFACTOR BIOSYNTHESIS PROTEIN 1"/>
    <property type="match status" value="1"/>
</dbReference>
<dbReference type="InterPro" id="IPR010505">
    <property type="entry name" value="MoaA_twitch"/>
</dbReference>
<feature type="domain" description="Radical SAM core" evidence="13">
    <location>
        <begin position="1"/>
        <end position="221"/>
    </location>
</feature>
<dbReference type="EMBL" id="QMQB01000125">
    <property type="protein sequence ID" value="RLE12882.1"/>
    <property type="molecule type" value="Genomic_DNA"/>
</dbReference>
<dbReference type="AlphaFoldDB" id="A0A662DFE7"/>
<dbReference type="PROSITE" id="PS01305">
    <property type="entry name" value="MOAA_NIFB_PQQE"/>
    <property type="match status" value="1"/>
</dbReference>
<dbReference type="PANTHER" id="PTHR22960">
    <property type="entry name" value="MOLYBDOPTERIN COFACTOR SYNTHESIS PROTEIN A"/>
    <property type="match status" value="1"/>
</dbReference>
<evidence type="ECO:0000256" key="10">
    <source>
        <dbReference type="ARBA" id="ARBA00023150"/>
    </source>
</evidence>
<dbReference type="GO" id="GO:0051539">
    <property type="term" value="F:4 iron, 4 sulfur cluster binding"/>
    <property type="evidence" value="ECO:0007669"/>
    <property type="project" value="UniProtKB-KW"/>
</dbReference>
<dbReference type="NCBIfam" id="TIGR02666">
    <property type="entry name" value="moaA"/>
    <property type="match status" value="1"/>
</dbReference>
<keyword evidence="6" id="KW-0547">Nucleotide-binding</keyword>
<comment type="catalytic activity">
    <reaction evidence="12">
        <text>GTP + AH2 + S-adenosyl-L-methionine = (8S)-3',8-cyclo-7,8-dihydroguanosine 5'-triphosphate + 5'-deoxyadenosine + L-methionine + A + H(+)</text>
        <dbReference type="Rhea" id="RHEA:49576"/>
        <dbReference type="ChEBI" id="CHEBI:13193"/>
        <dbReference type="ChEBI" id="CHEBI:15378"/>
        <dbReference type="ChEBI" id="CHEBI:17319"/>
        <dbReference type="ChEBI" id="CHEBI:17499"/>
        <dbReference type="ChEBI" id="CHEBI:37565"/>
        <dbReference type="ChEBI" id="CHEBI:57844"/>
        <dbReference type="ChEBI" id="CHEBI:59789"/>
        <dbReference type="ChEBI" id="CHEBI:131766"/>
        <dbReference type="EC" id="4.1.99.22"/>
    </reaction>
</comment>
<dbReference type="CDD" id="cd21117">
    <property type="entry name" value="Twitch_MoaA"/>
    <property type="match status" value="1"/>
</dbReference>
<dbReference type="GO" id="GO:0061799">
    <property type="term" value="F:cyclic pyranopterin monophosphate synthase activity"/>
    <property type="evidence" value="ECO:0007669"/>
    <property type="project" value="TreeGrafter"/>
</dbReference>
<evidence type="ECO:0000256" key="1">
    <source>
        <dbReference type="ARBA" id="ARBA00001966"/>
    </source>
</evidence>
<comment type="cofactor">
    <cofactor evidence="1">
        <name>[4Fe-4S] cluster</name>
        <dbReference type="ChEBI" id="CHEBI:49883"/>
    </cofactor>
</comment>
<dbReference type="EC" id="4.1.99.22" evidence="2"/>
<evidence type="ECO:0000256" key="9">
    <source>
        <dbReference type="ARBA" id="ARBA00023134"/>
    </source>
</evidence>
<organism evidence="14 15">
    <name type="scientific">Aerophobetes bacterium</name>
    <dbReference type="NCBI Taxonomy" id="2030807"/>
    <lineage>
        <taxon>Bacteria</taxon>
        <taxon>Candidatus Aerophobota</taxon>
    </lineage>
</organism>
<evidence type="ECO:0000256" key="2">
    <source>
        <dbReference type="ARBA" id="ARBA00012167"/>
    </source>
</evidence>
<dbReference type="SFLD" id="SFLDG01383">
    <property type="entry name" value="cyclic_pyranopterin_phosphate"/>
    <property type="match status" value="1"/>
</dbReference>
<dbReference type="GO" id="GO:0006777">
    <property type="term" value="P:Mo-molybdopterin cofactor biosynthetic process"/>
    <property type="evidence" value="ECO:0007669"/>
    <property type="project" value="UniProtKB-KW"/>
</dbReference>
<evidence type="ECO:0000313" key="14">
    <source>
        <dbReference type="EMBL" id="RLE12882.1"/>
    </source>
</evidence>
<dbReference type="PROSITE" id="PS51918">
    <property type="entry name" value="RADICAL_SAM"/>
    <property type="match status" value="1"/>
</dbReference>
<dbReference type="InterPro" id="IPR000385">
    <property type="entry name" value="MoaA_NifB_PqqE_Fe-S-bd_CS"/>
</dbReference>
<evidence type="ECO:0000313" key="15">
    <source>
        <dbReference type="Proteomes" id="UP000267654"/>
    </source>
</evidence>
<evidence type="ECO:0000259" key="13">
    <source>
        <dbReference type="PROSITE" id="PS51918"/>
    </source>
</evidence>
<accession>A0A662DFE7</accession>
<keyword evidence="10" id="KW-0501">Molybdenum cofactor biosynthesis</keyword>
<keyword evidence="4" id="KW-0949">S-adenosyl-L-methionine</keyword>
<dbReference type="Gene3D" id="3.20.20.70">
    <property type="entry name" value="Aldolase class I"/>
    <property type="match status" value="1"/>
</dbReference>
<dbReference type="NCBIfam" id="NF001199">
    <property type="entry name" value="PRK00164.2-1"/>
    <property type="match status" value="1"/>
</dbReference>
<keyword evidence="3" id="KW-0004">4Fe-4S</keyword>
<keyword evidence="8" id="KW-0411">Iron-sulfur</keyword>
<dbReference type="GO" id="GO:0046872">
    <property type="term" value="F:metal ion binding"/>
    <property type="evidence" value="ECO:0007669"/>
    <property type="project" value="UniProtKB-KW"/>
</dbReference>
<dbReference type="GO" id="GO:0061798">
    <property type="term" value="F:GTP 3',8'-cyclase activity"/>
    <property type="evidence" value="ECO:0007669"/>
    <property type="project" value="UniProtKB-EC"/>
</dbReference>
<dbReference type="Pfam" id="PF04055">
    <property type="entry name" value="Radical_SAM"/>
    <property type="match status" value="1"/>
</dbReference>
<dbReference type="InterPro" id="IPR007197">
    <property type="entry name" value="rSAM"/>
</dbReference>
<evidence type="ECO:0000256" key="12">
    <source>
        <dbReference type="ARBA" id="ARBA00048697"/>
    </source>
</evidence>
<dbReference type="UniPathway" id="UPA00344"/>
<dbReference type="SFLD" id="SFLDG01067">
    <property type="entry name" value="SPASM/twitch_domain_containing"/>
    <property type="match status" value="1"/>
</dbReference>
<dbReference type="InterPro" id="IPR013483">
    <property type="entry name" value="MoaA"/>
</dbReference>
<dbReference type="SFLD" id="SFLDG01386">
    <property type="entry name" value="main_SPASM_domain-containing"/>
    <property type="match status" value="1"/>
</dbReference>
<evidence type="ECO:0000256" key="4">
    <source>
        <dbReference type="ARBA" id="ARBA00022691"/>
    </source>
</evidence>
<dbReference type="InterPro" id="IPR050105">
    <property type="entry name" value="MoCo_biosynth_MoaA/MoaC"/>
</dbReference>
<evidence type="ECO:0000256" key="6">
    <source>
        <dbReference type="ARBA" id="ARBA00022741"/>
    </source>
</evidence>
<dbReference type="SMART" id="SM00729">
    <property type="entry name" value="Elp3"/>
    <property type="match status" value="1"/>
</dbReference>
<dbReference type="GO" id="GO:0005525">
    <property type="term" value="F:GTP binding"/>
    <property type="evidence" value="ECO:0007669"/>
    <property type="project" value="UniProtKB-KW"/>
</dbReference>
<dbReference type="CDD" id="cd01335">
    <property type="entry name" value="Radical_SAM"/>
    <property type="match status" value="1"/>
</dbReference>
<evidence type="ECO:0000256" key="11">
    <source>
        <dbReference type="ARBA" id="ARBA00023239"/>
    </source>
</evidence>
<keyword evidence="9" id="KW-0342">GTP-binding</keyword>
<evidence type="ECO:0000256" key="8">
    <source>
        <dbReference type="ARBA" id="ARBA00023014"/>
    </source>
</evidence>
<keyword evidence="11" id="KW-0456">Lyase</keyword>
<dbReference type="Proteomes" id="UP000267654">
    <property type="component" value="Unassembled WGS sequence"/>
</dbReference>
<proteinExistence type="predicted"/>
<keyword evidence="5" id="KW-0479">Metal-binding</keyword>
<dbReference type="SFLD" id="SFLDS00029">
    <property type="entry name" value="Radical_SAM"/>
    <property type="match status" value="1"/>
</dbReference>
<evidence type="ECO:0000256" key="3">
    <source>
        <dbReference type="ARBA" id="ARBA00022485"/>
    </source>
</evidence>
<reference evidence="14 15" key="1">
    <citation type="submission" date="2018-06" db="EMBL/GenBank/DDBJ databases">
        <title>Extensive metabolic versatility and redundancy in microbially diverse, dynamic hydrothermal sediments.</title>
        <authorList>
            <person name="Dombrowski N."/>
            <person name="Teske A."/>
            <person name="Baker B.J."/>
        </authorList>
    </citation>
    <scope>NUCLEOTIDE SEQUENCE [LARGE SCALE GENOMIC DNA]</scope>
    <source>
        <strain evidence="14">B19_G9</strain>
    </source>
</reference>
<sequence>MKVDYLRISLTDRCNFNCIYCRPYKRIKILNRADLLSFEEIVDFIRLVVKFGIRKIRLTGGEPLIRKDVVELIDMISKIEEIKEVSMTTNGAKLEEFASGLKKAGLSRINVSLDSLNEKKFTQITGYNGLSRVLRGIRIATEAGLNPVKINTVVLGGINDDEILDLVEFSQKNYLIVRFIEYMPINGMGNRKWYVSNEIVRNIIEKRWGELKPVPFIGNGPAKYFITRESNIPVGFISFISHPFCNECNRLRLTCDGKLRPCLISDFEVDIKNALRSKKNREKNIGELFKEAVNFKVKREKKFTGFDFKRAGKFMFQIGG</sequence>
<keyword evidence="7" id="KW-0408">Iron</keyword>
<dbReference type="InterPro" id="IPR058240">
    <property type="entry name" value="rSAM_sf"/>
</dbReference>
<evidence type="ECO:0000256" key="7">
    <source>
        <dbReference type="ARBA" id="ARBA00023004"/>
    </source>
</evidence>